<comment type="subcellular location">
    <subcellularLocation>
        <location evidence="1">Cell inner membrane</location>
    </subcellularLocation>
</comment>
<dbReference type="PANTHER" id="PTHR30462:SF3">
    <property type="entry name" value="INTERMEMBRANE TRANSPORT PROTEIN PQIA"/>
    <property type="match status" value="1"/>
</dbReference>
<dbReference type="Proteomes" id="UP000011721">
    <property type="component" value="Chromosome"/>
</dbReference>
<feature type="transmembrane region" description="Helical" evidence="7">
    <location>
        <begin position="53"/>
        <end position="73"/>
    </location>
</feature>
<keyword evidence="4 7" id="KW-0812">Transmembrane</keyword>
<evidence type="ECO:0000313" key="8">
    <source>
        <dbReference type="EMBL" id="AGF79141.1"/>
    </source>
</evidence>
<evidence type="ECO:0000313" key="9">
    <source>
        <dbReference type="Proteomes" id="UP000011721"/>
    </source>
</evidence>
<dbReference type="InterPro" id="IPR051800">
    <property type="entry name" value="PqiA-PqiB_transport"/>
</dbReference>
<keyword evidence="2" id="KW-1003">Cell membrane</keyword>
<gene>
    <name evidence="8" type="ordered locus">UWK_02605</name>
</gene>
<dbReference type="KEGG" id="dsf:UWK_02605"/>
<dbReference type="PANTHER" id="PTHR30462">
    <property type="entry name" value="INTERMEMBRANE TRANSPORT PROTEIN PQIB-RELATED"/>
    <property type="match status" value="1"/>
</dbReference>
<proteinExistence type="predicted"/>
<keyword evidence="6 7" id="KW-0472">Membrane</keyword>
<dbReference type="HOGENOM" id="CLU_041903_2_0_7"/>
<keyword evidence="3" id="KW-0997">Cell inner membrane</keyword>
<feature type="transmembrane region" description="Helical" evidence="7">
    <location>
        <begin position="99"/>
        <end position="127"/>
    </location>
</feature>
<sequence>MPFKATAMKAGLMSCHDCGKLLKTRETVKNEVLTCPRCNAEIHFRKPHSLTRVWALIITSILLFIPANLLPIMRVNFLGTMESSTIMDGIVYFFHEDEYFIGLIIFTASVLVPTFKIIGMIIILLSIHFKWKRGLRHKIAMFRFIEFIGRWSMLDIFVIALMSTLVSFGGFTSTIAAPAVTYFSAVVVCTMSAALTFDSRLLWDAN</sequence>
<dbReference type="PATRIC" id="fig|1167006.5.peg.2821"/>
<dbReference type="Pfam" id="PF04403">
    <property type="entry name" value="PqiA"/>
    <property type="match status" value="1"/>
</dbReference>
<evidence type="ECO:0000256" key="7">
    <source>
        <dbReference type="SAM" id="Phobius"/>
    </source>
</evidence>
<reference evidence="9" key="1">
    <citation type="journal article" date="2013" name="Stand. Genomic Sci.">
        <title>Complete genome sequence of Desulfocapsa sulfexigens, a marine deltaproteobacterium specialized in disproportionating inorganic sulfur compounds.</title>
        <authorList>
            <person name="Finster K.W."/>
            <person name="Kjeldsen K.U."/>
            <person name="Kube M."/>
            <person name="Reinhardt R."/>
            <person name="Mussmann M."/>
            <person name="Amann R."/>
            <person name="Schreiber L."/>
        </authorList>
    </citation>
    <scope>NUCLEOTIDE SEQUENCE [LARGE SCALE GENOMIC DNA]</scope>
    <source>
        <strain evidence="9">DSM 10523 / SB164P1</strain>
    </source>
</reference>
<dbReference type="AlphaFoldDB" id="M1PS04"/>
<evidence type="ECO:0000256" key="2">
    <source>
        <dbReference type="ARBA" id="ARBA00022475"/>
    </source>
</evidence>
<dbReference type="InterPro" id="IPR007498">
    <property type="entry name" value="PqiA-like"/>
</dbReference>
<dbReference type="OrthoDB" id="9800207at2"/>
<dbReference type="eggNOG" id="COG2995">
    <property type="taxonomic scope" value="Bacteria"/>
</dbReference>
<dbReference type="STRING" id="1167006.UWK_02605"/>
<evidence type="ECO:0000256" key="5">
    <source>
        <dbReference type="ARBA" id="ARBA00022989"/>
    </source>
</evidence>
<feature type="transmembrane region" description="Helical" evidence="7">
    <location>
        <begin position="148"/>
        <end position="169"/>
    </location>
</feature>
<organism evidence="8 9">
    <name type="scientific">Desulfocapsa sulfexigens (strain DSM 10523 / SB164P1)</name>
    <dbReference type="NCBI Taxonomy" id="1167006"/>
    <lineage>
        <taxon>Bacteria</taxon>
        <taxon>Pseudomonadati</taxon>
        <taxon>Thermodesulfobacteriota</taxon>
        <taxon>Desulfobulbia</taxon>
        <taxon>Desulfobulbales</taxon>
        <taxon>Desulfocapsaceae</taxon>
        <taxon>Desulfocapsa</taxon>
    </lineage>
</organism>
<feature type="transmembrane region" description="Helical" evidence="7">
    <location>
        <begin position="175"/>
        <end position="197"/>
    </location>
</feature>
<name>M1PS04_DESSD</name>
<accession>M1PS04</accession>
<evidence type="ECO:0000256" key="3">
    <source>
        <dbReference type="ARBA" id="ARBA00022519"/>
    </source>
</evidence>
<keyword evidence="5 7" id="KW-1133">Transmembrane helix</keyword>
<evidence type="ECO:0000256" key="1">
    <source>
        <dbReference type="ARBA" id="ARBA00004533"/>
    </source>
</evidence>
<protein>
    <submittedName>
        <fullName evidence="8">Putative paraquat-inducible protein A</fullName>
    </submittedName>
</protein>
<evidence type="ECO:0000256" key="6">
    <source>
        <dbReference type="ARBA" id="ARBA00023136"/>
    </source>
</evidence>
<dbReference type="GO" id="GO:0005886">
    <property type="term" value="C:plasma membrane"/>
    <property type="evidence" value="ECO:0007669"/>
    <property type="project" value="UniProtKB-SubCell"/>
</dbReference>
<evidence type="ECO:0000256" key="4">
    <source>
        <dbReference type="ARBA" id="ARBA00022692"/>
    </source>
</evidence>
<dbReference type="EMBL" id="CP003985">
    <property type="protein sequence ID" value="AGF79141.1"/>
    <property type="molecule type" value="Genomic_DNA"/>
</dbReference>
<keyword evidence="9" id="KW-1185">Reference proteome</keyword>